<dbReference type="InterPro" id="IPR006653">
    <property type="entry name" value="Trp_synth_b_CS"/>
</dbReference>
<evidence type="ECO:0000256" key="5">
    <source>
        <dbReference type="ARBA" id="ARBA00011270"/>
    </source>
</evidence>
<dbReference type="NCBIfam" id="TIGR00263">
    <property type="entry name" value="trpB"/>
    <property type="match status" value="1"/>
</dbReference>
<dbReference type="PROSITE" id="PS00168">
    <property type="entry name" value="TRP_SYNTHASE_BETA"/>
    <property type="match status" value="1"/>
</dbReference>
<evidence type="ECO:0000256" key="4">
    <source>
        <dbReference type="ARBA" id="ARBA00009982"/>
    </source>
</evidence>
<reference evidence="13 14" key="1">
    <citation type="submission" date="2018-02" db="EMBL/GenBank/DDBJ databases">
        <title>Insights into the biology of acidophilic members of the Acidiferrobacteraceae family derived from comparative genomic analyses.</title>
        <authorList>
            <person name="Issotta F."/>
            <person name="Thyssen C."/>
            <person name="Mena C."/>
            <person name="Moya A."/>
            <person name="Bellenberg S."/>
            <person name="Sproer C."/>
            <person name="Covarrubias P.C."/>
            <person name="Sand W."/>
            <person name="Quatrini R."/>
            <person name="Vera M."/>
        </authorList>
    </citation>
    <scope>NUCLEOTIDE SEQUENCE [LARGE SCALE GENOMIC DNA]</scope>
    <source>
        <strain evidence="14">m-1</strain>
    </source>
</reference>
<comment type="function">
    <text evidence="2 12">The beta subunit is responsible for the synthesis of L-tryptophan from indole and L-serine.</text>
</comment>
<dbReference type="InterPro" id="IPR023026">
    <property type="entry name" value="Trp_synth_beta/beta-like"/>
</dbReference>
<proteinExistence type="inferred from homology"/>
<dbReference type="OrthoDB" id="9766131at2"/>
<dbReference type="Pfam" id="PF00291">
    <property type="entry name" value="PALP"/>
    <property type="match status" value="1"/>
</dbReference>
<evidence type="ECO:0000256" key="6">
    <source>
        <dbReference type="ARBA" id="ARBA00022605"/>
    </source>
</evidence>
<evidence type="ECO:0000256" key="7">
    <source>
        <dbReference type="ARBA" id="ARBA00022822"/>
    </source>
</evidence>
<evidence type="ECO:0000256" key="9">
    <source>
        <dbReference type="ARBA" id="ARBA00023141"/>
    </source>
</evidence>
<organism evidence="13 14">
    <name type="scientific">Acidiferrobacter thiooxydans</name>
    <dbReference type="NCBI Taxonomy" id="163359"/>
    <lineage>
        <taxon>Bacteria</taxon>
        <taxon>Pseudomonadati</taxon>
        <taxon>Pseudomonadota</taxon>
        <taxon>Gammaproteobacteria</taxon>
        <taxon>Acidiferrobacterales</taxon>
        <taxon>Acidiferrobacteraceae</taxon>
        <taxon>Acidiferrobacter</taxon>
    </lineage>
</organism>
<dbReference type="EMBL" id="PSYR01000001">
    <property type="protein sequence ID" value="RCN58885.1"/>
    <property type="molecule type" value="Genomic_DNA"/>
</dbReference>
<comment type="caution">
    <text evidence="13">The sequence shown here is derived from an EMBL/GenBank/DDBJ whole genome shotgun (WGS) entry which is preliminary data.</text>
</comment>
<dbReference type="AlphaFoldDB" id="A0A1C2G4P6"/>
<keyword evidence="9 12" id="KW-0057">Aromatic amino acid biosynthesis</keyword>
<comment type="similarity">
    <text evidence="4 12">Belongs to the TrpB family.</text>
</comment>
<comment type="pathway">
    <text evidence="3 12">Amino-acid biosynthesis; L-tryptophan biosynthesis; L-tryptophan from chorismate: step 5/5.</text>
</comment>
<accession>A0A1C2G4P6</accession>
<dbReference type="GO" id="GO:0004834">
    <property type="term" value="F:tryptophan synthase activity"/>
    <property type="evidence" value="ECO:0007669"/>
    <property type="project" value="UniProtKB-UniRule"/>
</dbReference>
<dbReference type="EC" id="4.2.1.20" evidence="12"/>
<evidence type="ECO:0000256" key="12">
    <source>
        <dbReference type="HAMAP-Rule" id="MF_00133"/>
    </source>
</evidence>
<gene>
    <name evidence="12 13" type="primary">trpB</name>
    <name evidence="13" type="ORF">C4900_03755</name>
</gene>
<keyword evidence="6 12" id="KW-0028">Amino-acid biosynthesis</keyword>
<dbReference type="FunFam" id="3.40.50.1100:FF:000004">
    <property type="entry name" value="Tryptophan synthase beta chain"/>
    <property type="match status" value="1"/>
</dbReference>
<comment type="catalytic activity">
    <reaction evidence="11 12">
        <text>(1S,2R)-1-C-(indol-3-yl)glycerol 3-phosphate + L-serine = D-glyceraldehyde 3-phosphate + L-tryptophan + H2O</text>
        <dbReference type="Rhea" id="RHEA:10532"/>
        <dbReference type="ChEBI" id="CHEBI:15377"/>
        <dbReference type="ChEBI" id="CHEBI:33384"/>
        <dbReference type="ChEBI" id="CHEBI:57912"/>
        <dbReference type="ChEBI" id="CHEBI:58866"/>
        <dbReference type="ChEBI" id="CHEBI:59776"/>
        <dbReference type="EC" id="4.2.1.20"/>
    </reaction>
</comment>
<dbReference type="RefSeq" id="WP_065968756.1">
    <property type="nucleotide sequence ID" value="NZ_CP080624.1"/>
</dbReference>
<feature type="modified residue" description="N6-(pyridoxal phosphate)lysine" evidence="12">
    <location>
        <position position="91"/>
    </location>
</feature>
<evidence type="ECO:0000256" key="10">
    <source>
        <dbReference type="ARBA" id="ARBA00023239"/>
    </source>
</evidence>
<dbReference type="InterPro" id="IPR036052">
    <property type="entry name" value="TrpB-like_PALP_sf"/>
</dbReference>
<dbReference type="STRING" id="163359.A9R16_06655"/>
<dbReference type="UniPathway" id="UPA00035">
    <property type="reaction ID" value="UER00044"/>
</dbReference>
<dbReference type="PANTHER" id="PTHR48077">
    <property type="entry name" value="TRYPTOPHAN SYNTHASE-RELATED"/>
    <property type="match status" value="1"/>
</dbReference>
<comment type="subunit">
    <text evidence="5 12">Tetramer of two alpha and two beta chains.</text>
</comment>
<dbReference type="InterPro" id="IPR001926">
    <property type="entry name" value="TrpB-like_PALP"/>
</dbReference>
<dbReference type="InterPro" id="IPR006654">
    <property type="entry name" value="Trp_synth_beta"/>
</dbReference>
<dbReference type="GO" id="GO:0005737">
    <property type="term" value="C:cytoplasm"/>
    <property type="evidence" value="ECO:0007669"/>
    <property type="project" value="TreeGrafter"/>
</dbReference>
<sequence>MSYEQPDERGHFGPYGGRFVAETLMGPLADLERAYRAARVDPAFQAELAADFRDYVGRPSPLYLAERLTAHARGARIYLKREDLNHTGAHKVNNTIGQALLARRMGKKRLIAETGAGQHGVATATVAARLGLSCVIYMGAEDIARQAPNVRRMRLLGAEVVSVTLGSQTLKDAMNEAMRDWATTVDETFYVIGTVSGPHPYPAMVRDFQAVIGQEARRQFLEREGRLPHALVACVGGGSNAIGLFHAFLDDAEVALYGVEAAGKGLASGRHAAPLTADSGRGVLHGARSYLMFDEDGQIRDTHSISAGLDYPGVGPEHAWLKDSGRARYVAVDDDAALTAFHTLTRLEGILPALESSHALAYAQTLAAGLGPEAALIVNLSGRGDKDVETVAAYEGAKTCRA</sequence>
<dbReference type="Proteomes" id="UP000253250">
    <property type="component" value="Unassembled WGS sequence"/>
</dbReference>
<dbReference type="FunFam" id="3.40.50.1100:FF:000001">
    <property type="entry name" value="Tryptophan synthase beta chain"/>
    <property type="match status" value="1"/>
</dbReference>
<dbReference type="PANTHER" id="PTHR48077:SF3">
    <property type="entry name" value="TRYPTOPHAN SYNTHASE"/>
    <property type="match status" value="1"/>
</dbReference>
<name>A0A1C2G4P6_9GAMM</name>
<evidence type="ECO:0000256" key="1">
    <source>
        <dbReference type="ARBA" id="ARBA00001933"/>
    </source>
</evidence>
<comment type="cofactor">
    <cofactor evidence="1 12">
        <name>pyridoxal 5'-phosphate</name>
        <dbReference type="ChEBI" id="CHEBI:597326"/>
    </cofactor>
</comment>
<keyword evidence="8 12" id="KW-0663">Pyridoxal phosphate</keyword>
<dbReference type="PIRSF" id="PIRSF001413">
    <property type="entry name" value="Trp_syn_beta"/>
    <property type="match status" value="1"/>
</dbReference>
<keyword evidence="7 12" id="KW-0822">Tryptophan biosynthesis</keyword>
<evidence type="ECO:0000256" key="11">
    <source>
        <dbReference type="ARBA" id="ARBA00049047"/>
    </source>
</evidence>
<evidence type="ECO:0000256" key="8">
    <source>
        <dbReference type="ARBA" id="ARBA00022898"/>
    </source>
</evidence>
<dbReference type="SUPFAM" id="SSF53686">
    <property type="entry name" value="Tryptophan synthase beta subunit-like PLP-dependent enzymes"/>
    <property type="match status" value="1"/>
</dbReference>
<dbReference type="CDD" id="cd06446">
    <property type="entry name" value="Trp-synth_B"/>
    <property type="match status" value="1"/>
</dbReference>
<keyword evidence="14" id="KW-1185">Reference proteome</keyword>
<evidence type="ECO:0000313" key="14">
    <source>
        <dbReference type="Proteomes" id="UP000253250"/>
    </source>
</evidence>
<protein>
    <recommendedName>
        <fullName evidence="12">Tryptophan synthase beta chain</fullName>
        <ecNumber evidence="12">4.2.1.20</ecNumber>
    </recommendedName>
</protein>
<dbReference type="Gene3D" id="3.40.50.1100">
    <property type="match status" value="2"/>
</dbReference>
<evidence type="ECO:0000313" key="13">
    <source>
        <dbReference type="EMBL" id="RCN58885.1"/>
    </source>
</evidence>
<evidence type="ECO:0000256" key="2">
    <source>
        <dbReference type="ARBA" id="ARBA00002786"/>
    </source>
</evidence>
<dbReference type="HAMAP" id="MF_00133">
    <property type="entry name" value="Trp_synth_beta"/>
    <property type="match status" value="1"/>
</dbReference>
<keyword evidence="10 12" id="KW-0456">Lyase</keyword>
<evidence type="ECO:0000256" key="3">
    <source>
        <dbReference type="ARBA" id="ARBA00004733"/>
    </source>
</evidence>